<gene>
    <name evidence="3" type="ORF">SAMN05192549_10261</name>
</gene>
<name>A0A1M7KE95_9BURK</name>
<dbReference type="EMBL" id="FRCX01000002">
    <property type="protein sequence ID" value="SHM63362.1"/>
    <property type="molecule type" value="Genomic_DNA"/>
</dbReference>
<protein>
    <submittedName>
        <fullName evidence="3">PEP-CTERM protein-sorting domain-containing protein</fullName>
    </submittedName>
</protein>
<keyword evidence="1" id="KW-0732">Signal</keyword>
<dbReference type="InterPro" id="IPR013424">
    <property type="entry name" value="Ice-binding_C"/>
</dbReference>
<reference evidence="4" key="1">
    <citation type="submission" date="2016-11" db="EMBL/GenBank/DDBJ databases">
        <authorList>
            <person name="Varghese N."/>
            <person name="Submissions S."/>
        </authorList>
    </citation>
    <scope>NUCLEOTIDE SEQUENCE [LARGE SCALE GENOMIC DNA]</scope>
    <source>
        <strain evidence="4">Sac-22</strain>
    </source>
</reference>
<evidence type="ECO:0000259" key="2">
    <source>
        <dbReference type="Pfam" id="PF07589"/>
    </source>
</evidence>
<dbReference type="Proteomes" id="UP000184339">
    <property type="component" value="Unassembled WGS sequence"/>
</dbReference>
<dbReference type="OrthoDB" id="8775525at2"/>
<dbReference type="Pfam" id="PF07589">
    <property type="entry name" value="PEP-CTERM"/>
    <property type="match status" value="1"/>
</dbReference>
<organism evidence="3 4">
    <name type="scientific">Duganella sacchari</name>
    <dbReference type="NCBI Taxonomy" id="551987"/>
    <lineage>
        <taxon>Bacteria</taxon>
        <taxon>Pseudomonadati</taxon>
        <taxon>Pseudomonadota</taxon>
        <taxon>Betaproteobacteria</taxon>
        <taxon>Burkholderiales</taxon>
        <taxon>Oxalobacteraceae</taxon>
        <taxon>Telluria group</taxon>
        <taxon>Duganella</taxon>
    </lineage>
</organism>
<feature type="chain" id="PRO_5012432607" evidence="1">
    <location>
        <begin position="26"/>
        <end position="243"/>
    </location>
</feature>
<evidence type="ECO:0000313" key="4">
    <source>
        <dbReference type="Proteomes" id="UP000184339"/>
    </source>
</evidence>
<evidence type="ECO:0000256" key="1">
    <source>
        <dbReference type="SAM" id="SignalP"/>
    </source>
</evidence>
<accession>A0A1M7KE95</accession>
<dbReference type="STRING" id="551987.SAMN05192549_10261"/>
<proteinExistence type="predicted"/>
<dbReference type="RefSeq" id="WP_072781674.1">
    <property type="nucleotide sequence ID" value="NZ_FRCX01000002.1"/>
</dbReference>
<sequence>MKILRSARFSCLVVISAASLPSVQAANLVQIDGEHATFFYDADFWGLGAASVLGDAISLQVRPDFAVSATVRPGTTTASQIQQAFDFASPGVVAVAKSGYSLKTLVGSGLSGNYTVAAGGSQVDVTLSGSLLLGSMNNGVFVPQTGFTGYSVTADYTSTGAAQSAPFYALMYAGNTLPYAHALGVESYLSTYVRQVGSGTTGLSLNSVEYQFATVAIPEPQTYAMLLAGLGILAWAGKPRVRS</sequence>
<feature type="domain" description="Ice-binding protein C-terminal" evidence="2">
    <location>
        <begin position="216"/>
        <end position="240"/>
    </location>
</feature>
<evidence type="ECO:0000313" key="3">
    <source>
        <dbReference type="EMBL" id="SHM63362.1"/>
    </source>
</evidence>
<dbReference type="AlphaFoldDB" id="A0A1M7KE95"/>
<feature type="signal peptide" evidence="1">
    <location>
        <begin position="1"/>
        <end position="25"/>
    </location>
</feature>
<keyword evidence="4" id="KW-1185">Reference proteome</keyword>